<keyword evidence="6" id="KW-1185">Reference proteome</keyword>
<gene>
    <name evidence="5" type="ORF">HXX76_007268</name>
</gene>
<dbReference type="InterPro" id="IPR016195">
    <property type="entry name" value="Pol/histidinol_Pase-like"/>
</dbReference>
<dbReference type="GO" id="GO:0008033">
    <property type="term" value="P:tRNA processing"/>
    <property type="evidence" value="ECO:0007669"/>
    <property type="project" value="UniProtKB-KW"/>
</dbReference>
<dbReference type="Proteomes" id="UP000650467">
    <property type="component" value="Unassembled WGS sequence"/>
</dbReference>
<evidence type="ECO:0000256" key="3">
    <source>
        <dbReference type="ARBA" id="ARBA00022694"/>
    </source>
</evidence>
<comment type="similarity">
    <text evidence="2">Belongs to the eukaryotic/archaeal RNase P protein component 3 family.</text>
</comment>
<dbReference type="OrthoDB" id="17948at2759"/>
<accession>A0A835TBZ3</accession>
<protein>
    <submittedName>
        <fullName evidence="5">Uncharacterized protein</fullName>
    </submittedName>
</protein>
<comment type="subcellular location">
    <subcellularLocation>
        <location evidence="1">Nucleus</location>
    </subcellularLocation>
</comment>
<dbReference type="GO" id="GO:0005655">
    <property type="term" value="C:nucleolar ribonuclease P complex"/>
    <property type="evidence" value="ECO:0007669"/>
    <property type="project" value="TreeGrafter"/>
</dbReference>
<dbReference type="Gene3D" id="3.20.20.140">
    <property type="entry name" value="Metal-dependent hydrolases"/>
    <property type="match status" value="1"/>
</dbReference>
<comment type="caution">
    <text evidence="5">The sequence shown here is derived from an EMBL/GenBank/DDBJ whole genome shotgun (WGS) entry which is preliminary data.</text>
</comment>
<evidence type="ECO:0000256" key="1">
    <source>
        <dbReference type="ARBA" id="ARBA00004123"/>
    </source>
</evidence>
<keyword evidence="3" id="KW-0819">tRNA processing</keyword>
<dbReference type="EMBL" id="JAEHOC010000015">
    <property type="protein sequence ID" value="KAG2435185.1"/>
    <property type="molecule type" value="Genomic_DNA"/>
</dbReference>
<evidence type="ECO:0000256" key="4">
    <source>
        <dbReference type="SAM" id="MobiDB-lite"/>
    </source>
</evidence>
<evidence type="ECO:0000313" key="6">
    <source>
        <dbReference type="Proteomes" id="UP000650467"/>
    </source>
</evidence>
<proteinExistence type="inferred from homology"/>
<dbReference type="GO" id="GO:0003723">
    <property type="term" value="F:RNA binding"/>
    <property type="evidence" value="ECO:0007669"/>
    <property type="project" value="TreeGrafter"/>
</dbReference>
<name>A0A835TBZ3_CHLIN</name>
<dbReference type="PANTHER" id="PTHR13031">
    <property type="entry name" value="RIBONUCLEASE P SUBUNIT P30"/>
    <property type="match status" value="1"/>
</dbReference>
<organism evidence="5 6">
    <name type="scientific">Chlamydomonas incerta</name>
    <dbReference type="NCBI Taxonomy" id="51695"/>
    <lineage>
        <taxon>Eukaryota</taxon>
        <taxon>Viridiplantae</taxon>
        <taxon>Chlorophyta</taxon>
        <taxon>core chlorophytes</taxon>
        <taxon>Chlorophyceae</taxon>
        <taxon>CS clade</taxon>
        <taxon>Chlamydomonadales</taxon>
        <taxon>Chlamydomonadaceae</taxon>
        <taxon>Chlamydomonas</taxon>
    </lineage>
</organism>
<dbReference type="Pfam" id="PF01876">
    <property type="entry name" value="RNase_P_p30"/>
    <property type="match status" value="1"/>
</dbReference>
<evidence type="ECO:0000256" key="2">
    <source>
        <dbReference type="ARBA" id="ARBA00007331"/>
    </source>
</evidence>
<reference evidence="5" key="1">
    <citation type="journal article" date="2020" name="bioRxiv">
        <title>Comparative genomics of Chlamydomonas.</title>
        <authorList>
            <person name="Craig R.J."/>
            <person name="Hasan A.R."/>
            <person name="Ness R.W."/>
            <person name="Keightley P.D."/>
        </authorList>
    </citation>
    <scope>NUCLEOTIDE SEQUENCE</scope>
    <source>
        <strain evidence="5">SAG 7.73</strain>
    </source>
</reference>
<dbReference type="PANTHER" id="PTHR13031:SF0">
    <property type="entry name" value="RIBONUCLEASE P PROTEIN SUBUNIT P30"/>
    <property type="match status" value="1"/>
</dbReference>
<sequence>MLGDLNLPMDEVEPGLHRERVAALLAAGYDAVAVVHTAAGRLSDADRCKFQPLTAGELAAARPDARRALTLRSGASAVATATLPGAAAASAASTSGSSSSSSSSCGCHLQQLSRLHFVAADVVQAAQLGPGGANGELLRGYDIVSITPKNERVLHMACTSLEVDVVCLELSSRMNLKLRPPAVKAALRRGVHFEICYAPGLREVTARRNLFCNAQALVRATRGRNILLSSAARTGWEVRSGLELVHMAALFGLSRQQAQDAVRLAPRAVLAHAAARLAGRGAAAVGTAAPAGAGDVEMGDASAAAGGAGEGAPSDKQQLAARGGSGTSSAAAGAAARKRAAGGS</sequence>
<dbReference type="InterPro" id="IPR002738">
    <property type="entry name" value="RNase_P_p30"/>
</dbReference>
<evidence type="ECO:0000313" key="5">
    <source>
        <dbReference type="EMBL" id="KAG2435185.1"/>
    </source>
</evidence>
<feature type="region of interest" description="Disordered" evidence="4">
    <location>
        <begin position="297"/>
        <end position="344"/>
    </location>
</feature>
<dbReference type="SUPFAM" id="SSF89550">
    <property type="entry name" value="PHP domain-like"/>
    <property type="match status" value="1"/>
</dbReference>
<dbReference type="AlphaFoldDB" id="A0A835TBZ3"/>